<gene>
    <name evidence="15" type="ORF">J2739_003697</name>
</gene>
<keyword evidence="8 15" id="KW-0675">Receptor</keyword>
<dbReference type="PROSITE" id="PS52016">
    <property type="entry name" value="TONB_DEPENDENT_REC_3"/>
    <property type="match status" value="1"/>
</dbReference>
<reference evidence="15 16" key="1">
    <citation type="submission" date="2023-07" db="EMBL/GenBank/DDBJ databases">
        <title>Sorghum-associated microbial communities from plants grown in Nebraska, USA.</title>
        <authorList>
            <person name="Schachtman D."/>
        </authorList>
    </citation>
    <scope>NUCLEOTIDE SEQUENCE [LARGE SCALE GENOMIC DNA]</scope>
    <source>
        <strain evidence="15 16">DS1781</strain>
    </source>
</reference>
<evidence type="ECO:0000256" key="10">
    <source>
        <dbReference type="PROSITE-ProRule" id="PRU01360"/>
    </source>
</evidence>
<feature type="chain" id="PRO_5046943354" evidence="12">
    <location>
        <begin position="20"/>
        <end position="704"/>
    </location>
</feature>
<keyword evidence="9 10" id="KW-0998">Cell outer membrane</keyword>
<evidence type="ECO:0000256" key="9">
    <source>
        <dbReference type="ARBA" id="ARBA00023237"/>
    </source>
</evidence>
<accession>A0ABU1NIR4</accession>
<evidence type="ECO:0000256" key="8">
    <source>
        <dbReference type="ARBA" id="ARBA00023170"/>
    </source>
</evidence>
<organism evidence="15 16">
    <name type="scientific">Variovorax soli</name>
    <dbReference type="NCBI Taxonomy" id="376815"/>
    <lineage>
        <taxon>Bacteria</taxon>
        <taxon>Pseudomonadati</taxon>
        <taxon>Pseudomonadota</taxon>
        <taxon>Betaproteobacteria</taxon>
        <taxon>Burkholderiales</taxon>
        <taxon>Comamonadaceae</taxon>
        <taxon>Variovorax</taxon>
    </lineage>
</organism>
<keyword evidence="3 10" id="KW-0813">Transport</keyword>
<dbReference type="RefSeq" id="WP_309904216.1">
    <property type="nucleotide sequence ID" value="NZ_JAVDRF010000008.1"/>
</dbReference>
<dbReference type="InterPro" id="IPR010105">
    <property type="entry name" value="TonB_sidphr_rcpt"/>
</dbReference>
<dbReference type="PANTHER" id="PTHR32552:SF82">
    <property type="entry name" value="FCUA PROTEIN"/>
    <property type="match status" value="1"/>
</dbReference>
<keyword evidence="6 11" id="KW-0798">TonB box</keyword>
<keyword evidence="4 10" id="KW-1134">Transmembrane beta strand</keyword>
<dbReference type="Pfam" id="PF07715">
    <property type="entry name" value="Plug"/>
    <property type="match status" value="1"/>
</dbReference>
<evidence type="ECO:0000256" key="1">
    <source>
        <dbReference type="ARBA" id="ARBA00004571"/>
    </source>
</evidence>
<evidence type="ECO:0000313" key="15">
    <source>
        <dbReference type="EMBL" id="MDR6537911.1"/>
    </source>
</evidence>
<dbReference type="Pfam" id="PF00593">
    <property type="entry name" value="TonB_dep_Rec_b-barrel"/>
    <property type="match status" value="1"/>
</dbReference>
<dbReference type="InterPro" id="IPR000531">
    <property type="entry name" value="Beta-barrel_TonB"/>
</dbReference>
<feature type="domain" description="TonB-dependent receptor plug" evidence="14">
    <location>
        <begin position="60"/>
        <end position="160"/>
    </location>
</feature>
<proteinExistence type="inferred from homology"/>
<evidence type="ECO:0000256" key="5">
    <source>
        <dbReference type="ARBA" id="ARBA00022692"/>
    </source>
</evidence>
<evidence type="ECO:0000256" key="11">
    <source>
        <dbReference type="RuleBase" id="RU003357"/>
    </source>
</evidence>
<protein>
    <submittedName>
        <fullName evidence="15">Iron complex outermembrane receptor protein</fullName>
    </submittedName>
</protein>
<dbReference type="InterPro" id="IPR012910">
    <property type="entry name" value="Plug_dom"/>
</dbReference>
<evidence type="ECO:0000259" key="13">
    <source>
        <dbReference type="Pfam" id="PF00593"/>
    </source>
</evidence>
<dbReference type="NCBIfam" id="TIGR01783">
    <property type="entry name" value="TonB-siderophor"/>
    <property type="match status" value="1"/>
</dbReference>
<keyword evidence="5 10" id="KW-0812">Transmembrane</keyword>
<comment type="subcellular location">
    <subcellularLocation>
        <location evidence="1 10">Cell outer membrane</location>
        <topology evidence="1 10">Multi-pass membrane protein</topology>
    </subcellularLocation>
</comment>
<evidence type="ECO:0000256" key="3">
    <source>
        <dbReference type="ARBA" id="ARBA00022448"/>
    </source>
</evidence>
<evidence type="ECO:0000256" key="4">
    <source>
        <dbReference type="ARBA" id="ARBA00022452"/>
    </source>
</evidence>
<evidence type="ECO:0000256" key="2">
    <source>
        <dbReference type="ARBA" id="ARBA00009810"/>
    </source>
</evidence>
<name>A0ABU1NIR4_9BURK</name>
<dbReference type="Gene3D" id="2.40.170.20">
    <property type="entry name" value="TonB-dependent receptor, beta-barrel domain"/>
    <property type="match status" value="1"/>
</dbReference>
<dbReference type="InterPro" id="IPR037066">
    <property type="entry name" value="Plug_dom_sf"/>
</dbReference>
<evidence type="ECO:0000256" key="7">
    <source>
        <dbReference type="ARBA" id="ARBA00023136"/>
    </source>
</evidence>
<feature type="domain" description="TonB-dependent receptor-like beta-barrel" evidence="13">
    <location>
        <begin position="292"/>
        <end position="675"/>
    </location>
</feature>
<keyword evidence="12" id="KW-0732">Signal</keyword>
<keyword evidence="7 10" id="KW-0472">Membrane</keyword>
<feature type="signal peptide" evidence="12">
    <location>
        <begin position="1"/>
        <end position="19"/>
    </location>
</feature>
<dbReference type="Gene3D" id="2.170.130.10">
    <property type="entry name" value="TonB-dependent receptor, plug domain"/>
    <property type="match status" value="1"/>
</dbReference>
<dbReference type="SUPFAM" id="SSF56935">
    <property type="entry name" value="Porins"/>
    <property type="match status" value="1"/>
</dbReference>
<dbReference type="Proteomes" id="UP001184230">
    <property type="component" value="Unassembled WGS sequence"/>
</dbReference>
<dbReference type="CDD" id="cd01347">
    <property type="entry name" value="ligand_gated_channel"/>
    <property type="match status" value="1"/>
</dbReference>
<sequence>MHKFFVSIPLALAAQLACAQATPSVPEDRRELGTVTVQSDRSSGFVANTVEAGTFRGASIMDVPATVNTVTREVIELQGATGIYDVLRNTAGVTRQQNAGDTFDQLVIRGIAVENRTNFRLNGSLAIPNVSEIPMENKERVEVLKGASALYYGFTSPAGVINLVTKRAGSTPVASVGTRFDDQGTVQGFVDLGRQFGEQNQYGLRINAAGGQLGSTIDGVDGSRKFLSAAFDWRVNNRLTLKADLEYDRKRITEQAGITRLAAVNGVIALPALPDPHKLIGPPWAVFEAEVKNSQLRADYALGDNWALMAEAGHSEAQRDRRLAMFSNYDVRTGAGRITGNVQHLEQSSDLLRTELFGSFATGGLQHELTLGAARSDKSQEPIYQRNYGGASTAQNLYFPRPIGFLPLTALPTRPTTGAQDSRELGLYALDRISFSPEWQLVAGVRHTRFESTQFASATLPQVDYDVKKTTPLAALSYKFTPDLMAYVSYAEGVEEGEVAPTGTANQNNRMPPGISKQKEAGLRWLTDTGTLLSAALFDIERPGAYTNSANTFVADGRQRYRGVELSAQGQLTRQLAWLLSAQTLDAAFRDIDAQYNGKMPENTARHTASVFLSYDIAAVPGLSVNGGAYYTGRRPIDDLNQDFIGGYTLFAAGARYVTRLFGKRTLWQINIDNLGDKRYWAAAGTRLAMGVPRTVKATVKVDL</sequence>
<dbReference type="EMBL" id="JAVDRF010000008">
    <property type="protein sequence ID" value="MDR6537911.1"/>
    <property type="molecule type" value="Genomic_DNA"/>
</dbReference>
<comment type="caution">
    <text evidence="15">The sequence shown here is derived from an EMBL/GenBank/DDBJ whole genome shotgun (WGS) entry which is preliminary data.</text>
</comment>
<keyword evidence="16" id="KW-1185">Reference proteome</keyword>
<evidence type="ECO:0000313" key="16">
    <source>
        <dbReference type="Proteomes" id="UP001184230"/>
    </source>
</evidence>
<dbReference type="InterPro" id="IPR039426">
    <property type="entry name" value="TonB-dep_rcpt-like"/>
</dbReference>
<evidence type="ECO:0000256" key="6">
    <source>
        <dbReference type="ARBA" id="ARBA00023077"/>
    </source>
</evidence>
<dbReference type="InterPro" id="IPR036942">
    <property type="entry name" value="Beta-barrel_TonB_sf"/>
</dbReference>
<evidence type="ECO:0000256" key="12">
    <source>
        <dbReference type="SAM" id="SignalP"/>
    </source>
</evidence>
<comment type="similarity">
    <text evidence="2 10 11">Belongs to the TonB-dependent receptor family.</text>
</comment>
<evidence type="ECO:0000259" key="14">
    <source>
        <dbReference type="Pfam" id="PF07715"/>
    </source>
</evidence>
<dbReference type="PANTHER" id="PTHR32552">
    <property type="entry name" value="FERRICHROME IRON RECEPTOR-RELATED"/>
    <property type="match status" value="1"/>
</dbReference>